<sequence>MNNLCLVSLQFSARNIETLPVRSSVNSNTYITFLQMIVLTPEYMLSNQYLKFLLVLHHHRLCRQCIQQSNFCLNVPPIQKGTVAKHVLIPCN</sequence>
<comment type="caution">
    <text evidence="1">The sequence shown here is derived from an EMBL/GenBank/DDBJ whole genome shotgun (WGS) entry which is preliminary data.</text>
</comment>
<dbReference type="Proteomes" id="UP000238479">
    <property type="component" value="Chromosome 1"/>
</dbReference>
<reference evidence="1 2" key="1">
    <citation type="journal article" date="2018" name="Nat. Genet.">
        <title>The Rosa genome provides new insights in the design of modern roses.</title>
        <authorList>
            <person name="Bendahmane M."/>
        </authorList>
    </citation>
    <scope>NUCLEOTIDE SEQUENCE [LARGE SCALE GENOMIC DNA]</scope>
    <source>
        <strain evidence="2">cv. Old Blush</strain>
    </source>
</reference>
<proteinExistence type="predicted"/>
<name>A0A2P6SPD9_ROSCH</name>
<accession>A0A2P6SPD9</accession>
<protein>
    <submittedName>
        <fullName evidence="1">Uncharacterized protein</fullName>
    </submittedName>
</protein>
<organism evidence="1 2">
    <name type="scientific">Rosa chinensis</name>
    <name type="common">China rose</name>
    <dbReference type="NCBI Taxonomy" id="74649"/>
    <lineage>
        <taxon>Eukaryota</taxon>
        <taxon>Viridiplantae</taxon>
        <taxon>Streptophyta</taxon>
        <taxon>Embryophyta</taxon>
        <taxon>Tracheophyta</taxon>
        <taxon>Spermatophyta</taxon>
        <taxon>Magnoliopsida</taxon>
        <taxon>eudicotyledons</taxon>
        <taxon>Gunneridae</taxon>
        <taxon>Pentapetalae</taxon>
        <taxon>rosids</taxon>
        <taxon>fabids</taxon>
        <taxon>Rosales</taxon>
        <taxon>Rosaceae</taxon>
        <taxon>Rosoideae</taxon>
        <taxon>Rosoideae incertae sedis</taxon>
        <taxon>Rosa</taxon>
    </lineage>
</organism>
<gene>
    <name evidence="1" type="ORF">RchiOBHm_Chr1g0382331</name>
</gene>
<evidence type="ECO:0000313" key="1">
    <source>
        <dbReference type="EMBL" id="PRQ60532.1"/>
    </source>
</evidence>
<keyword evidence="2" id="KW-1185">Reference proteome</keyword>
<dbReference type="Gramene" id="PRQ60532">
    <property type="protein sequence ID" value="PRQ60532"/>
    <property type="gene ID" value="RchiOBHm_Chr1g0382331"/>
</dbReference>
<dbReference type="EMBL" id="PDCK01000039">
    <property type="protein sequence ID" value="PRQ60532.1"/>
    <property type="molecule type" value="Genomic_DNA"/>
</dbReference>
<dbReference type="AlphaFoldDB" id="A0A2P6SPD9"/>
<evidence type="ECO:0000313" key="2">
    <source>
        <dbReference type="Proteomes" id="UP000238479"/>
    </source>
</evidence>